<evidence type="ECO:0000256" key="4">
    <source>
        <dbReference type="ARBA" id="ARBA00022679"/>
    </source>
</evidence>
<dbReference type="Gene3D" id="1.10.287.130">
    <property type="match status" value="1"/>
</dbReference>
<evidence type="ECO:0000256" key="1">
    <source>
        <dbReference type="ARBA" id="ARBA00000085"/>
    </source>
</evidence>
<dbReference type="SUPFAM" id="SSF55874">
    <property type="entry name" value="ATPase domain of HSP90 chaperone/DNA topoisomerase II/histidine kinase"/>
    <property type="match status" value="1"/>
</dbReference>
<dbReference type="SMART" id="SM00387">
    <property type="entry name" value="HATPase_c"/>
    <property type="match status" value="1"/>
</dbReference>
<dbReference type="RefSeq" id="WP_057857295.1">
    <property type="nucleotide sequence ID" value="NZ_LLYB01000047.1"/>
</dbReference>
<dbReference type="PANTHER" id="PTHR43065">
    <property type="entry name" value="SENSOR HISTIDINE KINASE"/>
    <property type="match status" value="1"/>
</dbReference>
<dbReference type="InterPro" id="IPR004358">
    <property type="entry name" value="Sig_transdc_His_kin-like_C"/>
</dbReference>
<dbReference type="SUPFAM" id="SSF47384">
    <property type="entry name" value="Homodimeric domain of signal transducing histidine kinase"/>
    <property type="match status" value="1"/>
</dbReference>
<evidence type="ECO:0000256" key="2">
    <source>
        <dbReference type="ARBA" id="ARBA00012438"/>
    </source>
</evidence>
<dbReference type="Pfam" id="PF00072">
    <property type="entry name" value="Response_reg"/>
    <property type="match status" value="1"/>
</dbReference>
<keyword evidence="3 9" id="KW-0597">Phosphoprotein</keyword>
<comment type="caution">
    <text evidence="13">The sequence shown here is derived from an EMBL/GenBank/DDBJ whole genome shotgun (WGS) entry which is preliminary data.</text>
</comment>
<accession>A0A0R3N2M5</accession>
<keyword evidence="8" id="KW-0902">Two-component regulatory system</keyword>
<keyword evidence="6" id="KW-0418">Kinase</keyword>
<dbReference type="Pfam" id="PF00512">
    <property type="entry name" value="HisKA"/>
    <property type="match status" value="1"/>
</dbReference>
<dbReference type="InterPro" id="IPR036097">
    <property type="entry name" value="HisK_dim/P_sf"/>
</dbReference>
<gene>
    <name evidence="13" type="ORF">CQ14_21220</name>
</gene>
<dbReference type="InterPro" id="IPR005467">
    <property type="entry name" value="His_kinase_dom"/>
</dbReference>
<evidence type="ECO:0000256" key="7">
    <source>
        <dbReference type="ARBA" id="ARBA00022840"/>
    </source>
</evidence>
<dbReference type="Gene3D" id="3.30.565.10">
    <property type="entry name" value="Histidine kinase-like ATPase, C-terminal domain"/>
    <property type="match status" value="1"/>
</dbReference>
<comment type="catalytic activity">
    <reaction evidence="1">
        <text>ATP + protein L-histidine = ADP + protein N-phospho-L-histidine.</text>
        <dbReference type="EC" id="2.7.13.3"/>
    </reaction>
</comment>
<name>A0A0R3N2M5_9BRAD</name>
<feature type="domain" description="Histidine kinase" evidence="11">
    <location>
        <begin position="199"/>
        <end position="419"/>
    </location>
</feature>
<evidence type="ECO:0000256" key="3">
    <source>
        <dbReference type="ARBA" id="ARBA00022553"/>
    </source>
</evidence>
<dbReference type="SMART" id="SM00388">
    <property type="entry name" value="HisKA"/>
    <property type="match status" value="1"/>
</dbReference>
<keyword evidence="10" id="KW-0175">Coiled coil</keyword>
<evidence type="ECO:0000259" key="11">
    <source>
        <dbReference type="PROSITE" id="PS50109"/>
    </source>
</evidence>
<organism evidence="13 14">
    <name type="scientific">Bradyrhizobium lablabi</name>
    <dbReference type="NCBI Taxonomy" id="722472"/>
    <lineage>
        <taxon>Bacteria</taxon>
        <taxon>Pseudomonadati</taxon>
        <taxon>Pseudomonadota</taxon>
        <taxon>Alphaproteobacteria</taxon>
        <taxon>Hyphomicrobiales</taxon>
        <taxon>Nitrobacteraceae</taxon>
        <taxon>Bradyrhizobium</taxon>
    </lineage>
</organism>
<dbReference type="CDD" id="cd00156">
    <property type="entry name" value="REC"/>
    <property type="match status" value="1"/>
</dbReference>
<dbReference type="PRINTS" id="PR00344">
    <property type="entry name" value="BCTRLSENSOR"/>
</dbReference>
<dbReference type="InterPro" id="IPR003661">
    <property type="entry name" value="HisK_dim/P_dom"/>
</dbReference>
<feature type="coiled-coil region" evidence="10">
    <location>
        <begin position="142"/>
        <end position="180"/>
    </location>
</feature>
<dbReference type="EMBL" id="LLYB01000047">
    <property type="protein sequence ID" value="KRR26202.1"/>
    <property type="molecule type" value="Genomic_DNA"/>
</dbReference>
<dbReference type="SUPFAM" id="SSF52172">
    <property type="entry name" value="CheY-like"/>
    <property type="match status" value="1"/>
</dbReference>
<reference evidence="13 14" key="1">
    <citation type="submission" date="2014-03" db="EMBL/GenBank/DDBJ databases">
        <title>Bradyrhizobium valentinum sp. nov., isolated from effective nodules of Lupinus mariae-josephae, a lupine endemic of basic-lime soils in Eastern Spain.</title>
        <authorList>
            <person name="Duran D."/>
            <person name="Rey L."/>
            <person name="Navarro A."/>
            <person name="Busquets A."/>
            <person name="Imperial J."/>
            <person name="Ruiz-Argueso T."/>
        </authorList>
    </citation>
    <scope>NUCLEOTIDE SEQUENCE [LARGE SCALE GENOMIC DNA]</scope>
    <source>
        <strain evidence="13 14">CCBAU 23086</strain>
    </source>
</reference>
<dbReference type="InterPro" id="IPR036890">
    <property type="entry name" value="HATPase_C_sf"/>
</dbReference>
<dbReference type="Gene3D" id="3.40.50.2300">
    <property type="match status" value="1"/>
</dbReference>
<evidence type="ECO:0000259" key="12">
    <source>
        <dbReference type="PROSITE" id="PS50110"/>
    </source>
</evidence>
<dbReference type="InterPro" id="IPR001789">
    <property type="entry name" value="Sig_transdc_resp-reg_receiver"/>
</dbReference>
<evidence type="ECO:0000313" key="13">
    <source>
        <dbReference type="EMBL" id="KRR26202.1"/>
    </source>
</evidence>
<protein>
    <recommendedName>
        <fullName evidence="2">histidine kinase</fullName>
        <ecNumber evidence="2">2.7.13.3</ecNumber>
    </recommendedName>
</protein>
<evidence type="ECO:0000256" key="9">
    <source>
        <dbReference type="PROSITE-ProRule" id="PRU00169"/>
    </source>
</evidence>
<evidence type="ECO:0000256" key="5">
    <source>
        <dbReference type="ARBA" id="ARBA00022741"/>
    </source>
</evidence>
<evidence type="ECO:0000256" key="6">
    <source>
        <dbReference type="ARBA" id="ARBA00022777"/>
    </source>
</evidence>
<evidence type="ECO:0000256" key="8">
    <source>
        <dbReference type="ARBA" id="ARBA00023012"/>
    </source>
</evidence>
<dbReference type="EC" id="2.7.13.3" evidence="2"/>
<dbReference type="PROSITE" id="PS50109">
    <property type="entry name" value="HIS_KIN"/>
    <property type="match status" value="1"/>
</dbReference>
<dbReference type="InterPro" id="IPR011006">
    <property type="entry name" value="CheY-like_superfamily"/>
</dbReference>
<feature type="domain" description="Response regulatory" evidence="12">
    <location>
        <begin position="440"/>
        <end position="553"/>
    </location>
</feature>
<dbReference type="InterPro" id="IPR003594">
    <property type="entry name" value="HATPase_dom"/>
</dbReference>
<sequence length="574" mass="61693">MHSPEQVQSGPALVLAPFGRDSTVVCAALRETGIEALEQPSLAELVTNLHIAGAAVIAEEALAHEHRGALAQWIASQPPWSDFPFVLLTLRTGQNGLALSELIDLMGNVTVLERPLAATSLKSAVRAAVRGRVRQRQSESYLRKLQDLAETLERRVEERTEQLTEANRRLTAEIAERERTEVALRQAQKMEAIGQLTGGIAHDFNNLLMAIMGSLELISMRVSDERADRYLRNAMHAAQRGAKLIGQLLAFSRKQHLSPASVDTNDLVSTVAELLSRTLGNAIRVDVVLHNELWPALVDATQLELMLINLAINARDAMPEGGLLTIETGKLDSVPDELKEDLRPGQYVSIAVRDTGSGMAPEVLSRAFDPFFTTKPPGKGTGLGLSQVYGFARQSGGTAKIETKLGHGTVVRIFLPRAEGAAVSEEAREADAGEAGAKEVILVVDDDPSVLETTRGMLDDLGYRAIAASDAESALAALSQQDVDLAVIDLAMPGMSGLNLGLELQRRQPGLPIVYCSGYPDLIEATSKRMTGNLLLSKPYSSRELSAKVQSMLHGPDADLVKASNADHSAGLNG</sequence>
<keyword evidence="7" id="KW-0067">ATP-binding</keyword>
<dbReference type="GO" id="GO:0000155">
    <property type="term" value="F:phosphorelay sensor kinase activity"/>
    <property type="evidence" value="ECO:0007669"/>
    <property type="project" value="InterPro"/>
</dbReference>
<dbReference type="GO" id="GO:0005524">
    <property type="term" value="F:ATP binding"/>
    <property type="evidence" value="ECO:0007669"/>
    <property type="project" value="UniProtKB-KW"/>
</dbReference>
<feature type="modified residue" description="4-aspartylphosphate" evidence="9">
    <location>
        <position position="489"/>
    </location>
</feature>
<dbReference type="CDD" id="cd00082">
    <property type="entry name" value="HisKA"/>
    <property type="match status" value="1"/>
</dbReference>
<dbReference type="PANTHER" id="PTHR43065:SF46">
    <property type="entry name" value="C4-DICARBOXYLATE TRANSPORT SENSOR PROTEIN DCTB"/>
    <property type="match status" value="1"/>
</dbReference>
<dbReference type="PROSITE" id="PS50110">
    <property type="entry name" value="RESPONSE_REGULATORY"/>
    <property type="match status" value="1"/>
</dbReference>
<dbReference type="SMART" id="SM00448">
    <property type="entry name" value="REC"/>
    <property type="match status" value="1"/>
</dbReference>
<keyword evidence="4" id="KW-0808">Transferase</keyword>
<proteinExistence type="predicted"/>
<evidence type="ECO:0000313" key="14">
    <source>
        <dbReference type="Proteomes" id="UP000051660"/>
    </source>
</evidence>
<dbReference type="AlphaFoldDB" id="A0A0R3N2M5"/>
<dbReference type="Proteomes" id="UP000051660">
    <property type="component" value="Unassembled WGS sequence"/>
</dbReference>
<keyword evidence="5" id="KW-0547">Nucleotide-binding</keyword>
<evidence type="ECO:0000256" key="10">
    <source>
        <dbReference type="SAM" id="Coils"/>
    </source>
</evidence>
<dbReference type="Pfam" id="PF02518">
    <property type="entry name" value="HATPase_c"/>
    <property type="match status" value="1"/>
</dbReference>